<dbReference type="Gene3D" id="4.10.1210.10">
    <property type="entry name" value="Atu1913-like"/>
    <property type="match status" value="1"/>
</dbReference>
<dbReference type="Proteomes" id="UP000029986">
    <property type="component" value="Chromosome"/>
</dbReference>
<dbReference type="InterPro" id="IPR015073">
    <property type="entry name" value="DUF1883"/>
</dbReference>
<dbReference type="EMBL" id="CP009706">
    <property type="protein sequence ID" value="AIU72498.1"/>
    <property type="molecule type" value="Genomic_DNA"/>
</dbReference>
<feature type="domain" description="DUF1883" evidence="1">
    <location>
        <begin position="7"/>
        <end position="69"/>
    </location>
</feature>
<proteinExistence type="predicted"/>
<evidence type="ECO:0000259" key="1">
    <source>
        <dbReference type="Pfam" id="PF08980"/>
    </source>
</evidence>
<evidence type="ECO:0000313" key="2">
    <source>
        <dbReference type="EMBL" id="AIU72498.1"/>
    </source>
</evidence>
<dbReference type="AlphaFoldDB" id="A0A097R187"/>
<dbReference type="eggNOG" id="ENOG503329W">
    <property type="taxonomic scope" value="Bacteria"/>
</dbReference>
<gene>
    <name evidence="2" type="ORF">AT03_08930</name>
</gene>
<dbReference type="SUPFAM" id="SSF141099">
    <property type="entry name" value="Atu1913-like"/>
    <property type="match status" value="1"/>
</dbReference>
<dbReference type="PATRIC" id="fig|1453496.5.peg.1782"/>
<reference evidence="2 3" key="1">
    <citation type="journal article" date="2014" name="Gut Pathog.">
        <title>Gene clusters of Hafnia alvei strain FB1 important in survival and pathogenesis: a draft genome perspective.</title>
        <authorList>
            <person name="Tan J.Y."/>
            <person name="Yin W.F."/>
            <person name="Chan K.G."/>
        </authorList>
    </citation>
    <scope>NUCLEOTIDE SEQUENCE [LARGE SCALE GENOMIC DNA]</scope>
    <source>
        <strain evidence="2 3">FB1</strain>
    </source>
</reference>
<dbReference type="KEGG" id="hav:AT03_08930"/>
<sequence>MKHKQLYLTSNSYVKVVCSEPAKVLLINDKYYDRFSQDSWPNYHGGFFSYFPAIIEVPYEGIWNIVIEPHLTGRSLPTIGLTVIPRDDNQILD</sequence>
<keyword evidence="3" id="KW-1185">Reference proteome</keyword>
<name>A0A097R187_HAFAL</name>
<organism evidence="2 3">
    <name type="scientific">Hafnia alvei FB1</name>
    <dbReference type="NCBI Taxonomy" id="1453496"/>
    <lineage>
        <taxon>Bacteria</taxon>
        <taxon>Pseudomonadati</taxon>
        <taxon>Pseudomonadota</taxon>
        <taxon>Gammaproteobacteria</taxon>
        <taxon>Enterobacterales</taxon>
        <taxon>Hafniaceae</taxon>
        <taxon>Hafnia</taxon>
    </lineage>
</organism>
<dbReference type="OrthoDB" id="9142262at2"/>
<evidence type="ECO:0000313" key="3">
    <source>
        <dbReference type="Proteomes" id="UP000029986"/>
    </source>
</evidence>
<dbReference type="InterPro" id="IPR036488">
    <property type="entry name" value="DUF1883-like_sf"/>
</dbReference>
<dbReference type="HOGENOM" id="CLU_160692_0_0_6"/>
<protein>
    <recommendedName>
        <fullName evidence="1">DUF1883 domain-containing protein</fullName>
    </recommendedName>
</protein>
<accession>A0A097R187</accession>
<dbReference type="Pfam" id="PF08980">
    <property type="entry name" value="DUF1883"/>
    <property type="match status" value="1"/>
</dbReference>